<protein>
    <submittedName>
        <fullName evidence="1">N-acetyltransferase</fullName>
    </submittedName>
</protein>
<name>A0A3N9TGC2_9VIBR</name>
<sequence length="24" mass="2764">MCDVYILEEYQGKGLGGWLMQCIN</sequence>
<keyword evidence="2" id="KW-1185">Reference proteome</keyword>
<dbReference type="SUPFAM" id="SSF55729">
    <property type="entry name" value="Acyl-CoA N-acyltransferases (Nat)"/>
    <property type="match status" value="1"/>
</dbReference>
<dbReference type="InterPro" id="IPR016181">
    <property type="entry name" value="Acyl_CoA_acyltransferase"/>
</dbReference>
<proteinExistence type="predicted"/>
<keyword evidence="1" id="KW-0808">Transferase</keyword>
<dbReference type="EMBL" id="RJVQ01000005">
    <property type="protein sequence ID" value="RQW62803.1"/>
    <property type="molecule type" value="Genomic_DNA"/>
</dbReference>
<dbReference type="AlphaFoldDB" id="A0A3N9TGC2"/>
<reference evidence="1 2" key="1">
    <citation type="submission" date="2018-11" db="EMBL/GenBank/DDBJ databases">
        <title>Vibrio LJC006 sp. nov., isolated from seawater during the bloom of the enteromorpha.</title>
        <authorList>
            <person name="Liang J."/>
        </authorList>
    </citation>
    <scope>NUCLEOTIDE SEQUENCE [LARGE SCALE GENOMIC DNA]</scope>
    <source>
        <strain evidence="1 2">LJC006</strain>
    </source>
</reference>
<gene>
    <name evidence="1" type="ORF">EES38_12350</name>
</gene>
<dbReference type="Proteomes" id="UP000281112">
    <property type="component" value="Unassembled WGS sequence"/>
</dbReference>
<evidence type="ECO:0000313" key="2">
    <source>
        <dbReference type="Proteomes" id="UP000281112"/>
    </source>
</evidence>
<comment type="caution">
    <text evidence="1">The sequence shown here is derived from an EMBL/GenBank/DDBJ whole genome shotgun (WGS) entry which is preliminary data.</text>
</comment>
<organism evidence="1 2">
    <name type="scientific">Vibrio viridaestus</name>
    <dbReference type="NCBI Taxonomy" id="2487322"/>
    <lineage>
        <taxon>Bacteria</taxon>
        <taxon>Pseudomonadati</taxon>
        <taxon>Pseudomonadota</taxon>
        <taxon>Gammaproteobacteria</taxon>
        <taxon>Vibrionales</taxon>
        <taxon>Vibrionaceae</taxon>
        <taxon>Vibrio</taxon>
    </lineage>
</organism>
<accession>A0A3N9TGC2</accession>
<dbReference type="GO" id="GO:0016740">
    <property type="term" value="F:transferase activity"/>
    <property type="evidence" value="ECO:0007669"/>
    <property type="project" value="UniProtKB-KW"/>
</dbReference>
<evidence type="ECO:0000313" key="1">
    <source>
        <dbReference type="EMBL" id="RQW62803.1"/>
    </source>
</evidence>
<dbReference type="Gene3D" id="3.40.630.30">
    <property type="match status" value="1"/>
</dbReference>